<organism evidence="1 2">
    <name type="scientific">Phytophthora megakarya</name>
    <dbReference type="NCBI Taxonomy" id="4795"/>
    <lineage>
        <taxon>Eukaryota</taxon>
        <taxon>Sar</taxon>
        <taxon>Stramenopiles</taxon>
        <taxon>Oomycota</taxon>
        <taxon>Peronosporomycetes</taxon>
        <taxon>Peronosporales</taxon>
        <taxon>Peronosporaceae</taxon>
        <taxon>Phytophthora</taxon>
    </lineage>
</organism>
<evidence type="ECO:0000313" key="2">
    <source>
        <dbReference type="Proteomes" id="UP000198211"/>
    </source>
</evidence>
<protein>
    <submittedName>
        <fullName evidence="1">Uncharacterized protein</fullName>
    </submittedName>
</protein>
<comment type="caution">
    <text evidence="1">The sequence shown here is derived from an EMBL/GenBank/DDBJ whole genome shotgun (WGS) entry which is preliminary data.</text>
</comment>
<dbReference type="Proteomes" id="UP000198211">
    <property type="component" value="Unassembled WGS sequence"/>
</dbReference>
<evidence type="ECO:0000313" key="1">
    <source>
        <dbReference type="EMBL" id="OWY98924.1"/>
    </source>
</evidence>
<dbReference type="AlphaFoldDB" id="A0A225V116"/>
<reference evidence="2" key="1">
    <citation type="submission" date="2017-03" db="EMBL/GenBank/DDBJ databases">
        <title>Phytopthora megakarya and P. palmivora, two closely related causual agents of cacao black pod achieved similar genome size and gene model numbers by different mechanisms.</title>
        <authorList>
            <person name="Ali S."/>
            <person name="Shao J."/>
            <person name="Larry D.J."/>
            <person name="Kronmiller B."/>
            <person name="Shen D."/>
            <person name="Strem M.D."/>
            <person name="Melnick R.L."/>
            <person name="Guiltinan M.J."/>
            <person name="Tyler B.M."/>
            <person name="Meinhardt L.W."/>
            <person name="Bailey B.A."/>
        </authorList>
    </citation>
    <scope>NUCLEOTIDE SEQUENCE [LARGE SCALE GENOMIC DNA]</scope>
    <source>
        <strain evidence="2">zdho120</strain>
    </source>
</reference>
<name>A0A225V116_9STRA</name>
<accession>A0A225V116</accession>
<sequence length="77" mass="8299">MARRNVELKQITTEHVGTEGIVADIMTKALRIVTFTGFRKAMKVISIVSENATRADFKTTDEAGASTTDATAVANRA</sequence>
<dbReference type="EMBL" id="NBNE01008947">
    <property type="protein sequence ID" value="OWY98924.1"/>
    <property type="molecule type" value="Genomic_DNA"/>
</dbReference>
<dbReference type="OrthoDB" id="122751at2759"/>
<proteinExistence type="predicted"/>
<keyword evidence="2" id="KW-1185">Reference proteome</keyword>
<gene>
    <name evidence="1" type="ORF">PHMEG_00030178</name>
</gene>